<gene>
    <name evidence="2" type="ORF">SBRCBS47491_007909</name>
</gene>
<sequence length="134" mass="14895">MAVDIPNDGISLRFKYGPQTVFLFVDRAASFDAISQQLLEALRERYPRGLLKGHPSSTDTTPVPPAGDDCRVVYGQPRNPRDLEAGWKALHTDGENPTTLRLKQNSVLAFALQTADEASPEFHVEIPAFEEEEE</sequence>
<evidence type="ECO:0000256" key="1">
    <source>
        <dbReference type="SAM" id="MobiDB-lite"/>
    </source>
</evidence>
<dbReference type="EMBL" id="CAWUHC010000094">
    <property type="protein sequence ID" value="CAK7231374.1"/>
    <property type="molecule type" value="Genomic_DNA"/>
</dbReference>
<evidence type="ECO:0000313" key="2">
    <source>
        <dbReference type="EMBL" id="CAK7231374.1"/>
    </source>
</evidence>
<evidence type="ECO:0000313" key="3">
    <source>
        <dbReference type="Proteomes" id="UP001642406"/>
    </source>
</evidence>
<dbReference type="Proteomes" id="UP001642406">
    <property type="component" value="Unassembled WGS sequence"/>
</dbReference>
<keyword evidence="3" id="KW-1185">Reference proteome</keyword>
<organism evidence="2 3">
    <name type="scientific">Sporothrix bragantina</name>
    <dbReference type="NCBI Taxonomy" id="671064"/>
    <lineage>
        <taxon>Eukaryota</taxon>
        <taxon>Fungi</taxon>
        <taxon>Dikarya</taxon>
        <taxon>Ascomycota</taxon>
        <taxon>Pezizomycotina</taxon>
        <taxon>Sordariomycetes</taxon>
        <taxon>Sordariomycetidae</taxon>
        <taxon>Ophiostomatales</taxon>
        <taxon>Ophiostomataceae</taxon>
        <taxon>Sporothrix</taxon>
    </lineage>
</organism>
<name>A0ABP0CJL1_9PEZI</name>
<reference evidence="2 3" key="1">
    <citation type="submission" date="2024-01" db="EMBL/GenBank/DDBJ databases">
        <authorList>
            <person name="Allen C."/>
            <person name="Tagirdzhanova G."/>
        </authorList>
    </citation>
    <scope>NUCLEOTIDE SEQUENCE [LARGE SCALE GENOMIC DNA]</scope>
</reference>
<accession>A0ABP0CJL1</accession>
<feature type="region of interest" description="Disordered" evidence="1">
    <location>
        <begin position="49"/>
        <end position="68"/>
    </location>
</feature>
<protein>
    <submittedName>
        <fullName evidence="2">Uncharacterized protein</fullName>
    </submittedName>
</protein>
<comment type="caution">
    <text evidence="2">The sequence shown here is derived from an EMBL/GenBank/DDBJ whole genome shotgun (WGS) entry which is preliminary data.</text>
</comment>
<proteinExistence type="predicted"/>